<proteinExistence type="predicted"/>
<comment type="caution">
    <text evidence="2">The sequence shown here is derived from an EMBL/GenBank/DDBJ whole genome shotgun (WGS) entry which is preliminary data.</text>
</comment>
<sequence>MISSVDSVSGNLVFAYTEVGEHRVHYTSHAELLCMLNILLRQRVPFAVGGMLPGPADEVEMLIANEVLEGPYIELSWSGPQQWTLREIDSTTAEWQPVPDAQSMANVSFDPKSLERSG</sequence>
<evidence type="ECO:0000313" key="3">
    <source>
        <dbReference type="Proteomes" id="UP000310574"/>
    </source>
</evidence>
<dbReference type="AlphaFoldDB" id="A0AAQ2I079"/>
<reference evidence="2 3" key="1">
    <citation type="submission" date="2019-04" db="EMBL/GenBank/DDBJ databases">
        <title>Draft genome sequence of Pseudomonas sp. M7D1 isolated from rhizosphere of plant the flowery desert.</title>
        <authorList>
            <person name="Poblete-Morales M."/>
            <person name="Plaza N."/>
            <person name="Corsini G."/>
            <person name="Silva E."/>
        </authorList>
    </citation>
    <scope>NUCLEOTIDE SEQUENCE [LARGE SCALE GENOMIC DNA]</scope>
    <source>
        <strain evidence="2 3">M7D1</strain>
    </source>
</reference>
<evidence type="ECO:0000313" key="2">
    <source>
        <dbReference type="EMBL" id="THF29560.1"/>
    </source>
</evidence>
<gene>
    <name evidence="2" type="ORF">E5170_20510</name>
</gene>
<name>A0AAQ2I079_9PSED</name>
<protein>
    <submittedName>
        <fullName evidence="2">Uncharacterized protein</fullName>
    </submittedName>
</protein>
<dbReference type="EMBL" id="SSBS01000005">
    <property type="protein sequence ID" value="THF29560.1"/>
    <property type="molecule type" value="Genomic_DNA"/>
</dbReference>
<organism evidence="2 3">
    <name type="scientific">Pseudomonas atacamensis</name>
    <dbReference type="NCBI Taxonomy" id="2565368"/>
    <lineage>
        <taxon>Bacteria</taxon>
        <taxon>Pseudomonadati</taxon>
        <taxon>Pseudomonadota</taxon>
        <taxon>Gammaproteobacteria</taxon>
        <taxon>Pseudomonadales</taxon>
        <taxon>Pseudomonadaceae</taxon>
        <taxon>Pseudomonas</taxon>
    </lineage>
</organism>
<dbReference type="Proteomes" id="UP000310574">
    <property type="component" value="Unassembled WGS sequence"/>
</dbReference>
<feature type="region of interest" description="Disordered" evidence="1">
    <location>
        <begin position="94"/>
        <end position="118"/>
    </location>
</feature>
<accession>A0AAQ2I079</accession>
<evidence type="ECO:0000256" key="1">
    <source>
        <dbReference type="SAM" id="MobiDB-lite"/>
    </source>
</evidence>